<dbReference type="InterPro" id="IPR010982">
    <property type="entry name" value="Lambda_DNA-bd_dom_sf"/>
</dbReference>
<evidence type="ECO:0000256" key="1">
    <source>
        <dbReference type="ARBA" id="ARBA00023125"/>
    </source>
</evidence>
<keyword evidence="1" id="KW-0238">DNA-binding</keyword>
<dbReference type="CDD" id="cd00093">
    <property type="entry name" value="HTH_XRE"/>
    <property type="match status" value="1"/>
</dbReference>
<evidence type="ECO:0000313" key="4">
    <source>
        <dbReference type="Proteomes" id="UP001597492"/>
    </source>
</evidence>
<dbReference type="EMBL" id="JBHUNE010000006">
    <property type="protein sequence ID" value="MFD2758359.1"/>
    <property type="molecule type" value="Genomic_DNA"/>
</dbReference>
<gene>
    <name evidence="3" type="ORF">ACFSW7_08205</name>
</gene>
<dbReference type="PANTHER" id="PTHR46558">
    <property type="entry name" value="TRACRIPTIONAL REGULATORY PROTEIN-RELATED-RELATED"/>
    <property type="match status" value="1"/>
</dbReference>
<accession>A0ABW5V123</accession>
<evidence type="ECO:0000313" key="3">
    <source>
        <dbReference type="EMBL" id="MFD2758359.1"/>
    </source>
</evidence>
<sequence>MENTLREHRQTREWSQQRLADELGVSRQTIISLERGRFDPSLPLAFRLAEVFDCRIEDLFTPDRESPL</sequence>
<dbReference type="SUPFAM" id="SSF47413">
    <property type="entry name" value="lambda repressor-like DNA-binding domains"/>
    <property type="match status" value="1"/>
</dbReference>
<dbReference type="Proteomes" id="UP001597492">
    <property type="component" value="Unassembled WGS sequence"/>
</dbReference>
<keyword evidence="4" id="KW-1185">Reference proteome</keyword>
<proteinExistence type="predicted"/>
<dbReference type="PROSITE" id="PS50943">
    <property type="entry name" value="HTH_CROC1"/>
    <property type="match status" value="1"/>
</dbReference>
<dbReference type="SMART" id="SM00530">
    <property type="entry name" value="HTH_XRE"/>
    <property type="match status" value="1"/>
</dbReference>
<dbReference type="InterPro" id="IPR001387">
    <property type="entry name" value="Cro/C1-type_HTH"/>
</dbReference>
<comment type="caution">
    <text evidence="3">The sequence shown here is derived from an EMBL/GenBank/DDBJ whole genome shotgun (WGS) entry which is preliminary data.</text>
</comment>
<dbReference type="Gene3D" id="1.10.260.40">
    <property type="entry name" value="lambda repressor-like DNA-binding domains"/>
    <property type="match status" value="1"/>
</dbReference>
<dbReference type="RefSeq" id="WP_019619428.1">
    <property type="nucleotide sequence ID" value="NZ_JBHUNE010000006.1"/>
</dbReference>
<name>A0ABW5V123_9MICO</name>
<organism evidence="3 4">
    <name type="scientific">Gulosibacter faecalis</name>
    <dbReference type="NCBI Taxonomy" id="272240"/>
    <lineage>
        <taxon>Bacteria</taxon>
        <taxon>Bacillati</taxon>
        <taxon>Actinomycetota</taxon>
        <taxon>Actinomycetes</taxon>
        <taxon>Micrococcales</taxon>
        <taxon>Microbacteriaceae</taxon>
        <taxon>Gulosibacter</taxon>
    </lineage>
</organism>
<evidence type="ECO:0000259" key="2">
    <source>
        <dbReference type="PROSITE" id="PS50943"/>
    </source>
</evidence>
<protein>
    <submittedName>
        <fullName evidence="3">Helix-turn-helix transcriptional regulator</fullName>
    </submittedName>
</protein>
<feature type="domain" description="HTH cro/C1-type" evidence="2">
    <location>
        <begin position="5"/>
        <end position="59"/>
    </location>
</feature>
<reference evidence="4" key="1">
    <citation type="journal article" date="2019" name="Int. J. Syst. Evol. Microbiol.">
        <title>The Global Catalogue of Microorganisms (GCM) 10K type strain sequencing project: providing services to taxonomists for standard genome sequencing and annotation.</title>
        <authorList>
            <consortium name="The Broad Institute Genomics Platform"/>
            <consortium name="The Broad Institute Genome Sequencing Center for Infectious Disease"/>
            <person name="Wu L."/>
            <person name="Ma J."/>
        </authorList>
    </citation>
    <scope>NUCLEOTIDE SEQUENCE [LARGE SCALE GENOMIC DNA]</scope>
    <source>
        <strain evidence="4">TISTR 1514</strain>
    </source>
</reference>
<dbReference type="Pfam" id="PF01381">
    <property type="entry name" value="HTH_3"/>
    <property type="match status" value="1"/>
</dbReference>
<dbReference type="PANTHER" id="PTHR46558:SF4">
    <property type="entry name" value="DNA-BIDING PHAGE PROTEIN"/>
    <property type="match status" value="1"/>
</dbReference>